<reference evidence="2" key="1">
    <citation type="journal article" date="2019" name="Int. J. Syst. Evol. Microbiol.">
        <title>The Global Catalogue of Microorganisms (GCM) 10K type strain sequencing project: providing services to taxonomists for standard genome sequencing and annotation.</title>
        <authorList>
            <consortium name="The Broad Institute Genomics Platform"/>
            <consortium name="The Broad Institute Genome Sequencing Center for Infectious Disease"/>
            <person name="Wu L."/>
            <person name="Ma J."/>
        </authorList>
    </citation>
    <scope>NUCLEOTIDE SEQUENCE [LARGE SCALE GENOMIC DNA]</scope>
    <source>
        <strain evidence="2">JCM 17804</strain>
    </source>
</reference>
<dbReference type="Proteomes" id="UP001500975">
    <property type="component" value="Unassembled WGS sequence"/>
</dbReference>
<comment type="caution">
    <text evidence="1">The sequence shown here is derived from an EMBL/GenBank/DDBJ whole genome shotgun (WGS) entry which is preliminary data.</text>
</comment>
<evidence type="ECO:0000313" key="2">
    <source>
        <dbReference type="Proteomes" id="UP001500975"/>
    </source>
</evidence>
<keyword evidence="2" id="KW-1185">Reference proteome</keyword>
<gene>
    <name evidence="1" type="ORF">GCM10023165_45880</name>
</gene>
<evidence type="ECO:0000313" key="1">
    <source>
        <dbReference type="EMBL" id="GAA4354566.1"/>
    </source>
</evidence>
<proteinExistence type="predicted"/>
<organism evidence="1 2">
    <name type="scientific">Variovorax defluvii</name>
    <dbReference type="NCBI Taxonomy" id="913761"/>
    <lineage>
        <taxon>Bacteria</taxon>
        <taxon>Pseudomonadati</taxon>
        <taxon>Pseudomonadota</taxon>
        <taxon>Betaproteobacteria</taxon>
        <taxon>Burkholderiales</taxon>
        <taxon>Comamonadaceae</taxon>
        <taxon>Variovorax</taxon>
    </lineage>
</organism>
<name>A0ABP8IA13_9BURK</name>
<dbReference type="RefSeq" id="WP_345540877.1">
    <property type="nucleotide sequence ID" value="NZ_BAABGJ010000080.1"/>
</dbReference>
<dbReference type="EMBL" id="BAABGJ010000080">
    <property type="protein sequence ID" value="GAA4354566.1"/>
    <property type="molecule type" value="Genomic_DNA"/>
</dbReference>
<protein>
    <submittedName>
        <fullName evidence="1">Uncharacterized protein</fullName>
    </submittedName>
</protein>
<accession>A0ABP8IA13</accession>
<sequence length="134" mass="14467">MPALNTTFDAGGAGAMDGVMFSRAGCLAALDAIETEMEKALEQARRQHAARCLQALRALLAPFELSRHEVRICANSGSTCLSVHARPSCPAAGARHLSTLRADGIVLDVLQEIDEFLQDHEEWTRVLDGEVLNP</sequence>